<evidence type="ECO:0008006" key="4">
    <source>
        <dbReference type="Google" id="ProtNLM"/>
    </source>
</evidence>
<reference evidence="2 3" key="1">
    <citation type="submission" date="2021-06" db="EMBL/GenBank/DDBJ databases">
        <title>Caerostris extrusa draft genome.</title>
        <authorList>
            <person name="Kono N."/>
            <person name="Arakawa K."/>
        </authorList>
    </citation>
    <scope>NUCLEOTIDE SEQUENCE [LARGE SCALE GENOMIC DNA]</scope>
</reference>
<comment type="caution">
    <text evidence="2">The sequence shown here is derived from an EMBL/GenBank/DDBJ whole genome shotgun (WGS) entry which is preliminary data.</text>
</comment>
<proteinExistence type="predicted"/>
<evidence type="ECO:0000256" key="1">
    <source>
        <dbReference type="SAM" id="SignalP"/>
    </source>
</evidence>
<name>A0AAV4QC61_CAEEX</name>
<evidence type="ECO:0000313" key="3">
    <source>
        <dbReference type="Proteomes" id="UP001054945"/>
    </source>
</evidence>
<organism evidence="2 3">
    <name type="scientific">Caerostris extrusa</name>
    <name type="common">Bark spider</name>
    <name type="synonym">Caerostris bankana</name>
    <dbReference type="NCBI Taxonomy" id="172846"/>
    <lineage>
        <taxon>Eukaryota</taxon>
        <taxon>Metazoa</taxon>
        <taxon>Ecdysozoa</taxon>
        <taxon>Arthropoda</taxon>
        <taxon>Chelicerata</taxon>
        <taxon>Arachnida</taxon>
        <taxon>Araneae</taxon>
        <taxon>Araneomorphae</taxon>
        <taxon>Entelegynae</taxon>
        <taxon>Araneoidea</taxon>
        <taxon>Araneidae</taxon>
        <taxon>Caerostris</taxon>
    </lineage>
</organism>
<sequence length="93" mass="10796">MPRSRASLAQMSAFLSFLVRCGHLHHSISVRSADWFFPQASPTIWRGNDNKKRNISLQSKEPAHLFGRSIQFFSSFFLLLVLHRVLRFGGFRF</sequence>
<dbReference type="AlphaFoldDB" id="A0AAV4QC61"/>
<gene>
    <name evidence="2" type="ORF">CEXT_298511</name>
</gene>
<keyword evidence="1" id="KW-0732">Signal</keyword>
<feature type="chain" id="PRO_5043585082" description="Secreted protein" evidence="1">
    <location>
        <begin position="22"/>
        <end position="93"/>
    </location>
</feature>
<feature type="signal peptide" evidence="1">
    <location>
        <begin position="1"/>
        <end position="21"/>
    </location>
</feature>
<evidence type="ECO:0000313" key="2">
    <source>
        <dbReference type="EMBL" id="GIY05892.1"/>
    </source>
</evidence>
<accession>A0AAV4QC61</accession>
<keyword evidence="3" id="KW-1185">Reference proteome</keyword>
<protein>
    <recommendedName>
        <fullName evidence="4">Secreted protein</fullName>
    </recommendedName>
</protein>
<dbReference type="Proteomes" id="UP001054945">
    <property type="component" value="Unassembled WGS sequence"/>
</dbReference>
<dbReference type="EMBL" id="BPLR01005891">
    <property type="protein sequence ID" value="GIY05892.1"/>
    <property type="molecule type" value="Genomic_DNA"/>
</dbReference>